<organism evidence="4 5">
    <name type="scientific">Anaeromicrobium sediminis</name>
    <dbReference type="NCBI Taxonomy" id="1478221"/>
    <lineage>
        <taxon>Bacteria</taxon>
        <taxon>Bacillati</taxon>
        <taxon>Bacillota</taxon>
        <taxon>Clostridia</taxon>
        <taxon>Peptostreptococcales</taxon>
        <taxon>Thermotaleaceae</taxon>
        <taxon>Anaeromicrobium</taxon>
    </lineage>
</organism>
<dbReference type="HAMAP" id="MF_00489">
    <property type="entry name" value="UPF0178"/>
    <property type="match status" value="1"/>
</dbReference>
<sequence>MKILVDADACPVKNIALKVAKEYKIPIIMIKNICHELHDDYAQIITVDQGRDMADIVLINNTKDGDVVITQDYGVAALALSKKAVAINQNGLIYTNENIDGLLMRRHTNQQNRRKHKKYTKVPKRTKEDNERFEKKFRKLIEDRLNKK</sequence>
<dbReference type="OrthoDB" id="9798918at2"/>
<evidence type="ECO:0000313" key="4">
    <source>
        <dbReference type="EMBL" id="PAB59131.1"/>
    </source>
</evidence>
<evidence type="ECO:0000256" key="1">
    <source>
        <dbReference type="ARBA" id="ARBA00008522"/>
    </source>
</evidence>
<comment type="similarity">
    <text evidence="1 2">Belongs to the UPF0178 family.</text>
</comment>
<gene>
    <name evidence="4" type="ORF">CCE28_11475</name>
</gene>
<protein>
    <recommendedName>
        <fullName evidence="2">UPF0178 protein CCE28_11475</fullName>
    </recommendedName>
</protein>
<reference evidence="4 5" key="1">
    <citation type="submission" date="2017-06" db="EMBL/GenBank/DDBJ databases">
        <title>Draft genome sequence of anaerobic fermentative bacterium Anaeromicrobium sediminis DY2726D isolated from West Pacific Ocean sediments.</title>
        <authorList>
            <person name="Zeng X."/>
        </authorList>
    </citation>
    <scope>NUCLEOTIDE SEQUENCE [LARGE SCALE GENOMIC DNA]</scope>
    <source>
        <strain evidence="4 5">DY2726D</strain>
    </source>
</reference>
<dbReference type="NCBIfam" id="NF001095">
    <property type="entry name" value="PRK00124.1"/>
    <property type="match status" value="1"/>
</dbReference>
<dbReference type="RefSeq" id="WP_095133861.1">
    <property type="nucleotide sequence ID" value="NZ_NIBG01000009.1"/>
</dbReference>
<dbReference type="PANTHER" id="PTHR35146">
    <property type="entry name" value="UPF0178 PROTEIN YAII"/>
    <property type="match status" value="1"/>
</dbReference>
<evidence type="ECO:0000256" key="2">
    <source>
        <dbReference type="HAMAP-Rule" id="MF_00489"/>
    </source>
</evidence>
<keyword evidence="5" id="KW-1185">Reference proteome</keyword>
<accession>A0A267MHT2</accession>
<dbReference type="Pfam" id="PF02639">
    <property type="entry name" value="DUF188"/>
    <property type="match status" value="1"/>
</dbReference>
<proteinExistence type="inferred from homology"/>
<dbReference type="PANTHER" id="PTHR35146:SF1">
    <property type="entry name" value="UPF0178 PROTEIN YAII"/>
    <property type="match status" value="1"/>
</dbReference>
<feature type="compositionally biased region" description="Basic residues" evidence="3">
    <location>
        <begin position="108"/>
        <end position="124"/>
    </location>
</feature>
<dbReference type="Proteomes" id="UP000216024">
    <property type="component" value="Unassembled WGS sequence"/>
</dbReference>
<dbReference type="EMBL" id="NIBG01000009">
    <property type="protein sequence ID" value="PAB59131.1"/>
    <property type="molecule type" value="Genomic_DNA"/>
</dbReference>
<dbReference type="AlphaFoldDB" id="A0A267MHT2"/>
<dbReference type="InterPro" id="IPR003791">
    <property type="entry name" value="UPF0178"/>
</dbReference>
<comment type="caution">
    <text evidence="4">The sequence shown here is derived from an EMBL/GenBank/DDBJ whole genome shotgun (WGS) entry which is preliminary data.</text>
</comment>
<name>A0A267MHT2_9FIRM</name>
<evidence type="ECO:0000256" key="3">
    <source>
        <dbReference type="SAM" id="MobiDB-lite"/>
    </source>
</evidence>
<evidence type="ECO:0000313" key="5">
    <source>
        <dbReference type="Proteomes" id="UP000216024"/>
    </source>
</evidence>
<feature type="region of interest" description="Disordered" evidence="3">
    <location>
        <begin position="108"/>
        <end position="133"/>
    </location>
</feature>